<evidence type="ECO:0000256" key="1">
    <source>
        <dbReference type="SAM" id="SignalP"/>
    </source>
</evidence>
<dbReference type="CDD" id="cd09083">
    <property type="entry name" value="EEP-1"/>
    <property type="match status" value="1"/>
</dbReference>
<evidence type="ECO:0000259" key="2">
    <source>
        <dbReference type="Pfam" id="PF03372"/>
    </source>
</evidence>
<dbReference type="AlphaFoldDB" id="A0A2A4GCD6"/>
<feature type="domain" description="Endonuclease/exonuclease/phosphatase" evidence="2">
    <location>
        <begin position="25"/>
        <end position="267"/>
    </location>
</feature>
<keyword evidence="1" id="KW-0732">Signal</keyword>
<dbReference type="EMBL" id="NBWU01000001">
    <property type="protein sequence ID" value="PCE66619.1"/>
    <property type="molecule type" value="Genomic_DNA"/>
</dbReference>
<dbReference type="RefSeq" id="WP_097442140.1">
    <property type="nucleotide sequence ID" value="NZ_NBWU01000001.1"/>
</dbReference>
<dbReference type="PANTHER" id="PTHR12121">
    <property type="entry name" value="CARBON CATABOLITE REPRESSOR PROTEIN 4"/>
    <property type="match status" value="1"/>
</dbReference>
<gene>
    <name evidence="3" type="ORF">B7P33_04815</name>
</gene>
<dbReference type="InterPro" id="IPR036691">
    <property type="entry name" value="Endo/exonu/phosph_ase_sf"/>
</dbReference>
<feature type="signal peptide" evidence="1">
    <location>
        <begin position="1"/>
        <end position="19"/>
    </location>
</feature>
<reference evidence="3 4" key="1">
    <citation type="submission" date="2017-04" db="EMBL/GenBank/DDBJ databases">
        <title>A new member of the family Flavobacteriaceae isolated from ascidians.</title>
        <authorList>
            <person name="Chen L."/>
        </authorList>
    </citation>
    <scope>NUCLEOTIDE SEQUENCE [LARGE SCALE GENOMIC DNA]</scope>
    <source>
        <strain evidence="3 4">HQA918</strain>
    </source>
</reference>
<dbReference type="PANTHER" id="PTHR12121:SF36">
    <property type="entry name" value="ENDONUCLEASE_EXONUCLEASE_PHOSPHATASE DOMAIN-CONTAINING PROTEIN"/>
    <property type="match status" value="1"/>
</dbReference>
<evidence type="ECO:0000313" key="4">
    <source>
        <dbReference type="Proteomes" id="UP000219559"/>
    </source>
</evidence>
<proteinExistence type="predicted"/>
<dbReference type="Gene3D" id="3.60.10.10">
    <property type="entry name" value="Endonuclease/exonuclease/phosphatase"/>
    <property type="match status" value="1"/>
</dbReference>
<dbReference type="GO" id="GO:0000175">
    <property type="term" value="F:3'-5'-RNA exonuclease activity"/>
    <property type="evidence" value="ECO:0007669"/>
    <property type="project" value="TreeGrafter"/>
</dbReference>
<dbReference type="Proteomes" id="UP000219559">
    <property type="component" value="Unassembled WGS sequence"/>
</dbReference>
<organism evidence="3 4">
    <name type="scientific">Sediminicola luteus</name>
    <dbReference type="NCBI Taxonomy" id="319238"/>
    <lineage>
        <taxon>Bacteria</taxon>
        <taxon>Pseudomonadati</taxon>
        <taxon>Bacteroidota</taxon>
        <taxon>Flavobacteriia</taxon>
        <taxon>Flavobacteriales</taxon>
        <taxon>Flavobacteriaceae</taxon>
        <taxon>Sediminicola</taxon>
    </lineage>
</organism>
<comment type="caution">
    <text evidence="3">The sequence shown here is derived from an EMBL/GenBank/DDBJ whole genome shotgun (WGS) entry which is preliminary data.</text>
</comment>
<evidence type="ECO:0000313" key="3">
    <source>
        <dbReference type="EMBL" id="PCE66619.1"/>
    </source>
</evidence>
<name>A0A2A4GCD6_9FLAO</name>
<sequence>MFRKLLLSILLLALGTVYAQEISVMSYNIRYDNPKDAENNWHQRKAELISLIQSYAPGVLGIQEGLVHQVQTLKNGLGYDYVGVGRDDAKEKGEFSAIFYDPKKYELKSSGTFWLSPTPDSISVGWDAAMERICTYAQLKEKNNGIVFWVFNAHFDHRGAEARKQSAQVILDKVTALNTEAQPVIVMGDLNAKPHSPAIRLLSQHLSDSRLAVDNIASGPTSTFNGFKEKVRPATRIDYIFTSKNIEVLQQSHIDERRGNGLQVSDHLPVLVRFQFTK</sequence>
<dbReference type="InterPro" id="IPR005135">
    <property type="entry name" value="Endo/exonuclease/phosphatase"/>
</dbReference>
<dbReference type="SUPFAM" id="SSF56219">
    <property type="entry name" value="DNase I-like"/>
    <property type="match status" value="1"/>
</dbReference>
<dbReference type="Pfam" id="PF03372">
    <property type="entry name" value="Exo_endo_phos"/>
    <property type="match status" value="1"/>
</dbReference>
<accession>A0A2A4GCD6</accession>
<dbReference type="InterPro" id="IPR050410">
    <property type="entry name" value="CCR4/nocturin_mRNA_transcr"/>
</dbReference>
<protein>
    <recommendedName>
        <fullName evidence="2">Endonuclease/exonuclease/phosphatase domain-containing protein</fullName>
    </recommendedName>
</protein>
<keyword evidence="4" id="KW-1185">Reference proteome</keyword>
<feature type="chain" id="PRO_5012404377" description="Endonuclease/exonuclease/phosphatase domain-containing protein" evidence="1">
    <location>
        <begin position="20"/>
        <end position="278"/>
    </location>
</feature>
<dbReference type="OrthoDB" id="9793162at2"/>